<reference evidence="2" key="2">
    <citation type="submission" date="2025-09" db="UniProtKB">
        <authorList>
            <consortium name="Ensembl"/>
        </authorList>
    </citation>
    <scope>IDENTIFICATION</scope>
</reference>
<accession>A0A3Q3W6F0</accession>
<organism evidence="2 3">
    <name type="scientific">Mola mola</name>
    <name type="common">Ocean sunfish</name>
    <name type="synonym">Tetraodon mola</name>
    <dbReference type="NCBI Taxonomy" id="94237"/>
    <lineage>
        <taxon>Eukaryota</taxon>
        <taxon>Metazoa</taxon>
        <taxon>Chordata</taxon>
        <taxon>Craniata</taxon>
        <taxon>Vertebrata</taxon>
        <taxon>Euteleostomi</taxon>
        <taxon>Actinopterygii</taxon>
        <taxon>Neopterygii</taxon>
        <taxon>Teleostei</taxon>
        <taxon>Neoteleostei</taxon>
        <taxon>Acanthomorphata</taxon>
        <taxon>Eupercaria</taxon>
        <taxon>Tetraodontiformes</taxon>
        <taxon>Molidae</taxon>
        <taxon>Mola</taxon>
    </lineage>
</organism>
<reference evidence="2" key="1">
    <citation type="submission" date="2025-08" db="UniProtKB">
        <authorList>
            <consortium name="Ensembl"/>
        </authorList>
    </citation>
    <scope>IDENTIFICATION</scope>
</reference>
<protein>
    <submittedName>
        <fullName evidence="2">Uncharacterized protein</fullName>
    </submittedName>
</protein>
<evidence type="ECO:0000313" key="2">
    <source>
        <dbReference type="Ensembl" id="ENSMMOP00000007307.1"/>
    </source>
</evidence>
<sequence length="227" mass="25043">CSVALRFASGSVRLEQLVNRIRPGRPRPSQSTLDTEAGSGTAVTTSPSSIPCLKDNPLSLAYTHCDCHNGKLESDAGAFLSLQPGSLNQAIKDIEALVDKEVDGSVHSIWLMAERAGEGVRVFWDRLREPTFTSRWNPFATDYPYITFTYHPPRSAALSILSQIEKFREQLKDAAQKIHTMRPVPGKANGVLILNQEIQIEAYMGLMSFLGNQNKLGYCMARGNIGF</sequence>
<dbReference type="InterPro" id="IPR040242">
    <property type="entry name" value="TPRG1-like"/>
</dbReference>
<dbReference type="GO" id="GO:0005737">
    <property type="term" value="C:cytoplasm"/>
    <property type="evidence" value="ECO:0007669"/>
    <property type="project" value="TreeGrafter"/>
</dbReference>
<feature type="region of interest" description="Disordered" evidence="1">
    <location>
        <begin position="22"/>
        <end position="48"/>
    </location>
</feature>
<evidence type="ECO:0000313" key="3">
    <source>
        <dbReference type="Proteomes" id="UP000261620"/>
    </source>
</evidence>
<dbReference type="PANTHER" id="PTHR31108">
    <property type="entry name" value="TUMOR PROTEIN P63-REGULATED GENE 1-LIKE PROTEIN"/>
    <property type="match status" value="1"/>
</dbReference>
<dbReference type="PANTHER" id="PTHR31108:SF6">
    <property type="entry name" value="TUMOR PROTEIN P63-REGULATED GENE 1 PROTEIN"/>
    <property type="match status" value="1"/>
</dbReference>
<dbReference type="Ensembl" id="ENSMMOT00000007446.1">
    <property type="protein sequence ID" value="ENSMMOP00000007307.1"/>
    <property type="gene ID" value="ENSMMOG00000005622.1"/>
</dbReference>
<name>A0A3Q3W6F0_MOLML</name>
<dbReference type="Proteomes" id="UP000261620">
    <property type="component" value="Unplaced"/>
</dbReference>
<evidence type="ECO:0000256" key="1">
    <source>
        <dbReference type="SAM" id="MobiDB-lite"/>
    </source>
</evidence>
<proteinExistence type="predicted"/>
<dbReference type="AlphaFoldDB" id="A0A3Q3W6F0"/>
<keyword evidence="3" id="KW-1185">Reference proteome</keyword>